<sequence>MAIVGSNYCNCCPNVYAKLHDISQFRVRAILLDSDEIDSFHSAFGTTLQIGSCQPAPDSAPGIAAAEHKVPVLVDHSDVPNIPQVEDVRVKSISLTPCHCAVSDLDAGSSGVSTKVEIEDTPVVGSTLSTQAAPADQHGKDPDRAQIVLGNPMFDLVQIEGFHEK</sequence>
<dbReference type="Proteomes" id="UP001279734">
    <property type="component" value="Unassembled WGS sequence"/>
</dbReference>
<reference evidence="1" key="1">
    <citation type="submission" date="2023-05" db="EMBL/GenBank/DDBJ databases">
        <title>Nepenthes gracilis genome sequencing.</title>
        <authorList>
            <person name="Fukushima K."/>
        </authorList>
    </citation>
    <scope>NUCLEOTIDE SEQUENCE</scope>
    <source>
        <strain evidence="1">SING2019-196</strain>
    </source>
</reference>
<evidence type="ECO:0000313" key="2">
    <source>
        <dbReference type="Proteomes" id="UP001279734"/>
    </source>
</evidence>
<name>A0AAD3XQH3_NEPGR</name>
<proteinExistence type="predicted"/>
<evidence type="ECO:0000313" key="1">
    <source>
        <dbReference type="EMBL" id="GMH12959.1"/>
    </source>
</evidence>
<organism evidence="1 2">
    <name type="scientific">Nepenthes gracilis</name>
    <name type="common">Slender pitcher plant</name>
    <dbReference type="NCBI Taxonomy" id="150966"/>
    <lineage>
        <taxon>Eukaryota</taxon>
        <taxon>Viridiplantae</taxon>
        <taxon>Streptophyta</taxon>
        <taxon>Embryophyta</taxon>
        <taxon>Tracheophyta</taxon>
        <taxon>Spermatophyta</taxon>
        <taxon>Magnoliopsida</taxon>
        <taxon>eudicotyledons</taxon>
        <taxon>Gunneridae</taxon>
        <taxon>Pentapetalae</taxon>
        <taxon>Caryophyllales</taxon>
        <taxon>Nepenthaceae</taxon>
        <taxon>Nepenthes</taxon>
    </lineage>
</organism>
<gene>
    <name evidence="1" type="ORF">Nepgr_014800</name>
</gene>
<protein>
    <submittedName>
        <fullName evidence="1">Uncharacterized protein</fullName>
    </submittedName>
</protein>
<comment type="caution">
    <text evidence="1">The sequence shown here is derived from an EMBL/GenBank/DDBJ whole genome shotgun (WGS) entry which is preliminary data.</text>
</comment>
<keyword evidence="2" id="KW-1185">Reference proteome</keyword>
<accession>A0AAD3XQH3</accession>
<dbReference type="EMBL" id="BSYO01000012">
    <property type="protein sequence ID" value="GMH12959.1"/>
    <property type="molecule type" value="Genomic_DNA"/>
</dbReference>
<dbReference type="AlphaFoldDB" id="A0AAD3XQH3"/>